<evidence type="ECO:0000313" key="1">
    <source>
        <dbReference type="EMBL" id="KAI4323274.1"/>
    </source>
</evidence>
<accession>A0ACB9MIG4</accession>
<proteinExistence type="predicted"/>
<organism evidence="1 2">
    <name type="scientific">Bauhinia variegata</name>
    <name type="common">Purple orchid tree</name>
    <name type="synonym">Phanera variegata</name>
    <dbReference type="NCBI Taxonomy" id="167791"/>
    <lineage>
        <taxon>Eukaryota</taxon>
        <taxon>Viridiplantae</taxon>
        <taxon>Streptophyta</taxon>
        <taxon>Embryophyta</taxon>
        <taxon>Tracheophyta</taxon>
        <taxon>Spermatophyta</taxon>
        <taxon>Magnoliopsida</taxon>
        <taxon>eudicotyledons</taxon>
        <taxon>Gunneridae</taxon>
        <taxon>Pentapetalae</taxon>
        <taxon>rosids</taxon>
        <taxon>fabids</taxon>
        <taxon>Fabales</taxon>
        <taxon>Fabaceae</taxon>
        <taxon>Cercidoideae</taxon>
        <taxon>Cercideae</taxon>
        <taxon>Bauhiniinae</taxon>
        <taxon>Bauhinia</taxon>
    </lineage>
</organism>
<evidence type="ECO:0000313" key="2">
    <source>
        <dbReference type="Proteomes" id="UP000828941"/>
    </source>
</evidence>
<name>A0ACB9MIG4_BAUVA</name>
<reference evidence="1 2" key="1">
    <citation type="journal article" date="2022" name="DNA Res.">
        <title>Chromosomal-level genome assembly of the orchid tree Bauhinia variegata (Leguminosae; Cercidoideae) supports the allotetraploid origin hypothesis of Bauhinia.</title>
        <authorList>
            <person name="Zhong Y."/>
            <person name="Chen Y."/>
            <person name="Zheng D."/>
            <person name="Pang J."/>
            <person name="Liu Y."/>
            <person name="Luo S."/>
            <person name="Meng S."/>
            <person name="Qian L."/>
            <person name="Wei D."/>
            <person name="Dai S."/>
            <person name="Zhou R."/>
        </authorList>
    </citation>
    <scope>NUCLEOTIDE SEQUENCE [LARGE SCALE GENOMIC DNA]</scope>
    <source>
        <strain evidence="1">BV-YZ2020</strain>
    </source>
</reference>
<keyword evidence="2" id="KW-1185">Reference proteome</keyword>
<comment type="caution">
    <text evidence="1">The sequence shown here is derived from an EMBL/GenBank/DDBJ whole genome shotgun (WGS) entry which is preliminary data.</text>
</comment>
<gene>
    <name evidence="1" type="ORF">L6164_022894</name>
</gene>
<sequence length="126" mass="13791">MEISLPLTSILAICFCLAAYFFVTESPRWLVIQGREEEAMAVLKEANTTEGGGDLASSLLEDPAKANPKASILGFYSSVAVLFQKRWAVQRILAVIVLGFGTGMEYYGMSLGVGNLSFNIYFECYV</sequence>
<dbReference type="Proteomes" id="UP000828941">
    <property type="component" value="Chromosome 9"/>
</dbReference>
<protein>
    <submittedName>
        <fullName evidence="1">Uncharacterized protein</fullName>
    </submittedName>
</protein>
<dbReference type="EMBL" id="CM039434">
    <property type="protein sequence ID" value="KAI4323274.1"/>
    <property type="molecule type" value="Genomic_DNA"/>
</dbReference>